<gene>
    <name evidence="1" type="ORF">GCM10023329_10930</name>
</gene>
<evidence type="ECO:0000313" key="1">
    <source>
        <dbReference type="EMBL" id="GAA4766523.1"/>
    </source>
</evidence>
<evidence type="ECO:0000313" key="2">
    <source>
        <dbReference type="Proteomes" id="UP001501147"/>
    </source>
</evidence>
<accession>A0ABP8ZUG5</accession>
<dbReference type="Proteomes" id="UP001501147">
    <property type="component" value="Unassembled WGS sequence"/>
</dbReference>
<keyword evidence="2" id="KW-1185">Reference proteome</keyword>
<comment type="caution">
    <text evidence="1">The sequence shown here is derived from an EMBL/GenBank/DDBJ whole genome shotgun (WGS) entry which is preliminary data.</text>
</comment>
<organism evidence="1 2">
    <name type="scientific">Streptomyces sanyensis</name>
    <dbReference type="NCBI Taxonomy" id="568869"/>
    <lineage>
        <taxon>Bacteria</taxon>
        <taxon>Bacillati</taxon>
        <taxon>Actinomycetota</taxon>
        <taxon>Actinomycetes</taxon>
        <taxon>Kitasatosporales</taxon>
        <taxon>Streptomycetaceae</taxon>
        <taxon>Streptomyces</taxon>
    </lineage>
</organism>
<name>A0ABP8ZUG5_9ACTN</name>
<sequence length="146" mass="15871">MPPDAPGTVHAKRRFNGATLRVRTAGHDGVPPVVQGLVREIVRVGQAGDRLPDPPRAHRAVARPGAERRLHLPVLDLRHPYVVLHPVPGLTDVGHPRPARGRETLPARSEAVIHLAMTDLMARRLTGEAAITRRAATSQKQTRIPA</sequence>
<reference evidence="2" key="1">
    <citation type="journal article" date="2019" name="Int. J. Syst. Evol. Microbiol.">
        <title>The Global Catalogue of Microorganisms (GCM) 10K type strain sequencing project: providing services to taxonomists for standard genome sequencing and annotation.</title>
        <authorList>
            <consortium name="The Broad Institute Genomics Platform"/>
            <consortium name="The Broad Institute Genome Sequencing Center for Infectious Disease"/>
            <person name="Wu L."/>
            <person name="Ma J."/>
        </authorList>
    </citation>
    <scope>NUCLEOTIDE SEQUENCE [LARGE SCALE GENOMIC DNA]</scope>
    <source>
        <strain evidence="2">JCM 18324</strain>
    </source>
</reference>
<dbReference type="EMBL" id="BAABJV010000002">
    <property type="protein sequence ID" value="GAA4766523.1"/>
    <property type="molecule type" value="Genomic_DNA"/>
</dbReference>
<protein>
    <submittedName>
        <fullName evidence="1">Uncharacterized protein</fullName>
    </submittedName>
</protein>
<proteinExistence type="predicted"/>